<protein>
    <recommendedName>
        <fullName evidence="4">Secreted protein</fullName>
    </recommendedName>
</protein>
<evidence type="ECO:0000313" key="2">
    <source>
        <dbReference type="EMBL" id="KAK3330662.1"/>
    </source>
</evidence>
<keyword evidence="1" id="KW-0732">Signal</keyword>
<evidence type="ECO:0008006" key="4">
    <source>
        <dbReference type="Google" id="ProtNLM"/>
    </source>
</evidence>
<name>A0AAE0MFK4_9PEZI</name>
<dbReference type="EMBL" id="JAUEDM010000001">
    <property type="protein sequence ID" value="KAK3330662.1"/>
    <property type="molecule type" value="Genomic_DNA"/>
</dbReference>
<gene>
    <name evidence="2" type="ORF">B0H66DRAFT_71373</name>
</gene>
<dbReference type="Proteomes" id="UP001283341">
    <property type="component" value="Unassembled WGS sequence"/>
</dbReference>
<organism evidence="2 3">
    <name type="scientific">Apodospora peruviana</name>
    <dbReference type="NCBI Taxonomy" id="516989"/>
    <lineage>
        <taxon>Eukaryota</taxon>
        <taxon>Fungi</taxon>
        <taxon>Dikarya</taxon>
        <taxon>Ascomycota</taxon>
        <taxon>Pezizomycotina</taxon>
        <taxon>Sordariomycetes</taxon>
        <taxon>Sordariomycetidae</taxon>
        <taxon>Sordariales</taxon>
        <taxon>Lasiosphaeriaceae</taxon>
        <taxon>Apodospora</taxon>
    </lineage>
</organism>
<reference evidence="2" key="2">
    <citation type="submission" date="2023-06" db="EMBL/GenBank/DDBJ databases">
        <authorList>
            <consortium name="Lawrence Berkeley National Laboratory"/>
            <person name="Haridas S."/>
            <person name="Hensen N."/>
            <person name="Bonometti L."/>
            <person name="Westerberg I."/>
            <person name="Brannstrom I.O."/>
            <person name="Guillou S."/>
            <person name="Cros-Aarteil S."/>
            <person name="Calhoun S."/>
            <person name="Kuo A."/>
            <person name="Mondo S."/>
            <person name="Pangilinan J."/>
            <person name="Riley R."/>
            <person name="Labutti K."/>
            <person name="Andreopoulos B."/>
            <person name="Lipzen A."/>
            <person name="Chen C."/>
            <person name="Yanf M."/>
            <person name="Daum C."/>
            <person name="Ng V."/>
            <person name="Clum A."/>
            <person name="Steindorff A."/>
            <person name="Ohm R."/>
            <person name="Martin F."/>
            <person name="Silar P."/>
            <person name="Natvig D."/>
            <person name="Lalanne C."/>
            <person name="Gautier V."/>
            <person name="Ament-Velasquez S.L."/>
            <person name="Kruys A."/>
            <person name="Hutchinson M.I."/>
            <person name="Powell A.J."/>
            <person name="Barry K."/>
            <person name="Miller A.N."/>
            <person name="Grigoriev I.V."/>
            <person name="Debuchy R."/>
            <person name="Gladieux P."/>
            <person name="Thoren M.H."/>
            <person name="Johannesson H."/>
        </authorList>
    </citation>
    <scope>NUCLEOTIDE SEQUENCE</scope>
    <source>
        <strain evidence="2">CBS 118394</strain>
    </source>
</reference>
<comment type="caution">
    <text evidence="2">The sequence shown here is derived from an EMBL/GenBank/DDBJ whole genome shotgun (WGS) entry which is preliminary data.</text>
</comment>
<dbReference type="AlphaFoldDB" id="A0AAE0MFK4"/>
<sequence length="94" mass="10393">MTRLRWICLSAGLIIDMISVIHTKRTRLPPPFVLRWGCCETTRATGWTVELLGGMGGYSVPQPGAESIHTGHLFETEAIPRSWFLGHLFGDGSP</sequence>
<proteinExistence type="predicted"/>
<reference evidence="2" key="1">
    <citation type="journal article" date="2023" name="Mol. Phylogenet. Evol.">
        <title>Genome-scale phylogeny and comparative genomics of the fungal order Sordariales.</title>
        <authorList>
            <person name="Hensen N."/>
            <person name="Bonometti L."/>
            <person name="Westerberg I."/>
            <person name="Brannstrom I.O."/>
            <person name="Guillou S."/>
            <person name="Cros-Aarteil S."/>
            <person name="Calhoun S."/>
            <person name="Haridas S."/>
            <person name="Kuo A."/>
            <person name="Mondo S."/>
            <person name="Pangilinan J."/>
            <person name="Riley R."/>
            <person name="LaButti K."/>
            <person name="Andreopoulos B."/>
            <person name="Lipzen A."/>
            <person name="Chen C."/>
            <person name="Yan M."/>
            <person name="Daum C."/>
            <person name="Ng V."/>
            <person name="Clum A."/>
            <person name="Steindorff A."/>
            <person name="Ohm R.A."/>
            <person name="Martin F."/>
            <person name="Silar P."/>
            <person name="Natvig D.O."/>
            <person name="Lalanne C."/>
            <person name="Gautier V."/>
            <person name="Ament-Velasquez S.L."/>
            <person name="Kruys A."/>
            <person name="Hutchinson M.I."/>
            <person name="Powell A.J."/>
            <person name="Barry K."/>
            <person name="Miller A.N."/>
            <person name="Grigoriev I.V."/>
            <person name="Debuchy R."/>
            <person name="Gladieux P."/>
            <person name="Hiltunen Thoren M."/>
            <person name="Johannesson H."/>
        </authorList>
    </citation>
    <scope>NUCLEOTIDE SEQUENCE</scope>
    <source>
        <strain evidence="2">CBS 118394</strain>
    </source>
</reference>
<evidence type="ECO:0000313" key="3">
    <source>
        <dbReference type="Proteomes" id="UP001283341"/>
    </source>
</evidence>
<evidence type="ECO:0000256" key="1">
    <source>
        <dbReference type="SAM" id="SignalP"/>
    </source>
</evidence>
<keyword evidence="3" id="KW-1185">Reference proteome</keyword>
<feature type="chain" id="PRO_5042207654" description="Secreted protein" evidence="1">
    <location>
        <begin position="24"/>
        <end position="94"/>
    </location>
</feature>
<feature type="signal peptide" evidence="1">
    <location>
        <begin position="1"/>
        <end position="23"/>
    </location>
</feature>
<accession>A0AAE0MFK4</accession>